<dbReference type="EMBL" id="CADCTC010000292">
    <property type="protein sequence ID" value="CAA9300221.1"/>
    <property type="molecule type" value="Genomic_DNA"/>
</dbReference>
<protein>
    <recommendedName>
        <fullName evidence="3">BD-FAE-like domain-containing protein</fullName>
    </recommendedName>
</protein>
<dbReference type="Pfam" id="PF20434">
    <property type="entry name" value="BD-FAE"/>
    <property type="match status" value="1"/>
</dbReference>
<evidence type="ECO:0000259" key="3">
    <source>
        <dbReference type="Pfam" id="PF20434"/>
    </source>
</evidence>
<dbReference type="AlphaFoldDB" id="A0A6J4KA40"/>
<evidence type="ECO:0000313" key="4">
    <source>
        <dbReference type="EMBL" id="CAA9300221.1"/>
    </source>
</evidence>
<dbReference type="InterPro" id="IPR029058">
    <property type="entry name" value="AB_hydrolase_fold"/>
</dbReference>
<accession>A0A6J4KA40</accession>
<keyword evidence="1" id="KW-0378">Hydrolase</keyword>
<organism evidence="4">
    <name type="scientific">uncultured Chloroflexota bacterium</name>
    <dbReference type="NCBI Taxonomy" id="166587"/>
    <lineage>
        <taxon>Bacteria</taxon>
        <taxon>Bacillati</taxon>
        <taxon>Chloroflexota</taxon>
        <taxon>environmental samples</taxon>
    </lineage>
</organism>
<proteinExistence type="predicted"/>
<dbReference type="PANTHER" id="PTHR48081">
    <property type="entry name" value="AB HYDROLASE SUPERFAMILY PROTEIN C4A8.06C"/>
    <property type="match status" value="1"/>
</dbReference>
<feature type="domain" description="BD-FAE-like" evidence="3">
    <location>
        <begin position="35"/>
        <end position="233"/>
    </location>
</feature>
<dbReference type="Gene3D" id="3.40.50.1820">
    <property type="entry name" value="alpha/beta hydrolase"/>
    <property type="match status" value="1"/>
</dbReference>
<gene>
    <name evidence="4" type="ORF">AVDCRST_MAG77-5557</name>
</gene>
<reference evidence="4" key="1">
    <citation type="submission" date="2020-02" db="EMBL/GenBank/DDBJ databases">
        <authorList>
            <person name="Meier V. D."/>
        </authorList>
    </citation>
    <scope>NUCLEOTIDE SEQUENCE</scope>
    <source>
        <strain evidence="4">AVDCRST_MAG77</strain>
    </source>
</reference>
<name>A0A6J4KA40_9CHLR</name>
<dbReference type="InterPro" id="IPR049492">
    <property type="entry name" value="BD-FAE-like_dom"/>
</dbReference>
<dbReference type="SUPFAM" id="SSF53474">
    <property type="entry name" value="alpha/beta-Hydrolases"/>
    <property type="match status" value="1"/>
</dbReference>
<evidence type="ECO:0000256" key="1">
    <source>
        <dbReference type="ARBA" id="ARBA00022801"/>
    </source>
</evidence>
<sequence length="282" mass="30269">MNSPESAPLWPSEQQPGGVNQAGLPRLTPYLIDPPQAAGKPRAAVVVCPGGGYRARAAHEGEPVARWLNTLGLHAFVLDYRVATERPDDAPALHPLPLQDAQRALRTVRHGARDGRWTVDPARVGILGFSAGGHLAATLATHFDAGDPTSTDPVERESCRPDAAILCYAVISFLQYPHLGSARNLLGENPALDQRRALSNELCVTAETPPTFLWHTAEDPGVPVENSLLFAGALARHSVPFALHVFPKGRHGLGLAPADPTVHQWTDLCARWLADTSFVEAT</sequence>
<dbReference type="GO" id="GO:0016787">
    <property type="term" value="F:hydrolase activity"/>
    <property type="evidence" value="ECO:0007669"/>
    <property type="project" value="UniProtKB-KW"/>
</dbReference>
<dbReference type="PANTHER" id="PTHR48081:SF6">
    <property type="entry name" value="PEPTIDASE S9 PROLYL OLIGOPEPTIDASE CATALYTIC DOMAIN-CONTAINING PROTEIN"/>
    <property type="match status" value="1"/>
</dbReference>
<evidence type="ECO:0000256" key="2">
    <source>
        <dbReference type="SAM" id="MobiDB-lite"/>
    </source>
</evidence>
<feature type="region of interest" description="Disordered" evidence="2">
    <location>
        <begin position="1"/>
        <end position="37"/>
    </location>
</feature>
<dbReference type="InterPro" id="IPR050300">
    <property type="entry name" value="GDXG_lipolytic_enzyme"/>
</dbReference>